<dbReference type="InterPro" id="IPR011805">
    <property type="entry name" value="RNase_R"/>
</dbReference>
<dbReference type="Pfam" id="PF17876">
    <property type="entry name" value="CSD2"/>
    <property type="match status" value="1"/>
</dbReference>
<keyword evidence="6 8" id="KW-0269">Exonuclease</keyword>
<protein>
    <recommendedName>
        <fullName evidence="8">Ribonuclease R</fullName>
        <shortName evidence="8">RNase R</shortName>
        <ecNumber evidence="8">3.1.13.1</ecNumber>
    </recommendedName>
</protein>
<dbReference type="EMBL" id="PYLP01000016">
    <property type="protein sequence ID" value="PST38283.1"/>
    <property type="molecule type" value="Genomic_DNA"/>
</dbReference>
<evidence type="ECO:0000256" key="8">
    <source>
        <dbReference type="HAMAP-Rule" id="MF_01895"/>
    </source>
</evidence>
<dbReference type="SMART" id="SM00955">
    <property type="entry name" value="RNB"/>
    <property type="match status" value="1"/>
</dbReference>
<dbReference type="InterPro" id="IPR040476">
    <property type="entry name" value="CSD2"/>
</dbReference>
<keyword evidence="3 8" id="KW-0963">Cytoplasm</keyword>
<dbReference type="GO" id="GO:0003723">
    <property type="term" value="F:RNA binding"/>
    <property type="evidence" value="ECO:0007669"/>
    <property type="project" value="UniProtKB-UniRule"/>
</dbReference>
<evidence type="ECO:0000256" key="3">
    <source>
        <dbReference type="ARBA" id="ARBA00022490"/>
    </source>
</evidence>
<dbReference type="InterPro" id="IPR004476">
    <property type="entry name" value="RNase_II/RNase_R"/>
</dbReference>
<dbReference type="RefSeq" id="WP_106988553.1">
    <property type="nucleotide sequence ID" value="NZ_PYLP01000016.1"/>
</dbReference>
<evidence type="ECO:0000313" key="12">
    <source>
        <dbReference type="EMBL" id="PST38283.1"/>
    </source>
</evidence>
<dbReference type="InterPro" id="IPR011129">
    <property type="entry name" value="CSD"/>
</dbReference>
<comment type="function">
    <text evidence="8">3'-5' exoribonuclease that releases 5'-nucleoside monophosphates and is involved in maturation of structured RNAs.</text>
</comment>
<dbReference type="GO" id="GO:0005829">
    <property type="term" value="C:cytosol"/>
    <property type="evidence" value="ECO:0007669"/>
    <property type="project" value="TreeGrafter"/>
</dbReference>
<organism evidence="12 13">
    <name type="scientific">Faecalibacillus faecis</name>
    <dbReference type="NCBI Taxonomy" id="1982628"/>
    <lineage>
        <taxon>Bacteria</taxon>
        <taxon>Bacillati</taxon>
        <taxon>Bacillota</taxon>
        <taxon>Erysipelotrichia</taxon>
        <taxon>Erysipelotrichales</taxon>
        <taxon>Coprobacillaceae</taxon>
        <taxon>Faecalibacillus</taxon>
    </lineage>
</organism>
<dbReference type="InterPro" id="IPR012340">
    <property type="entry name" value="NA-bd_OB-fold"/>
</dbReference>
<dbReference type="PANTHER" id="PTHR23355">
    <property type="entry name" value="RIBONUCLEASE"/>
    <property type="match status" value="1"/>
</dbReference>
<dbReference type="GeneID" id="77471550"/>
<feature type="domain" description="S1 motif" evidence="11">
    <location>
        <begin position="615"/>
        <end position="695"/>
    </location>
</feature>
<dbReference type="PROSITE" id="PS01175">
    <property type="entry name" value="RIBONUCLEASE_II"/>
    <property type="match status" value="1"/>
</dbReference>
<dbReference type="InterPro" id="IPR001900">
    <property type="entry name" value="RNase_II/R"/>
</dbReference>
<dbReference type="InterPro" id="IPR003029">
    <property type="entry name" value="S1_domain"/>
</dbReference>
<dbReference type="CDD" id="cd04471">
    <property type="entry name" value="S1_RNase_R"/>
    <property type="match status" value="1"/>
</dbReference>
<evidence type="ECO:0000256" key="1">
    <source>
        <dbReference type="ARBA" id="ARBA00001849"/>
    </source>
</evidence>
<dbReference type="InterPro" id="IPR050180">
    <property type="entry name" value="RNR_Ribonuclease"/>
</dbReference>
<dbReference type="NCBIfam" id="TIGR00358">
    <property type="entry name" value="3_prime_RNase"/>
    <property type="match status" value="1"/>
</dbReference>
<sequence>MEERILELLQEKERSIHELQALLALNNSEGFTVLLKALNHLEDEGKVVRNEKNEYLLIENSNYIVGVLHINKRGFGFVIIDEESEDIFISSRDLKDAFNMDTVMVELKKHQTGSRKEGRIVKVIQRGQTRLVGLLKNAKRELVFDADDQKFNQPIYIDHAHSHGAVAGHKVVVEIKTYKPYLKGNVVEIIGHVGDPGVDILSVVSQHEAHVEFPKEVYDQISTIETEVDPKEIKNRTDLRKETIVTIDGDDAKDLDDAISLKKLKNGNYYLGVHIADVSYYVQEGTELDKEALARGTSIYLVDRVIPMLPHKLSNGICSLNPHVDRLAISCFMEITPQGEVVDHDIVESVINSTERMTYNNVNKILAGDEKLQGEYSHVCDLFFLMKELAQILQKTREDRGAIDFDTNEAKVLVDEKGKPTDVVLRQRGESDRIIESFMLVANETVAKHFKWLDLPFIYRVHENPKVDKLRKFSTISRTLGYTIKGSLEDIRSKELSKIVEASKGTDEHVIISTLLLRCMAKARYDEQCLGHFGLSDEYYTHFTSPIRRYPDLMVHRLIRTYLFKKKLDQETLFHFASIMQNVADQASSLERKAIDIEREVDDMKMAEYMEDHIGETFEGIVSSITNFGMFVELPNTIEGLIRMEDLVDDFYYFDDVNLQLIGKRTGRRFKVSDKVKIKISAASKREKTIDFQIVGMKSNKKKKKTVIINKRRDKKPKQKFKRKRR</sequence>
<comment type="similarity">
    <text evidence="8">Belongs to the RNR ribonuclease family. RNase R subfamily.</text>
</comment>
<proteinExistence type="inferred from homology"/>
<dbReference type="Proteomes" id="UP000241201">
    <property type="component" value="Unassembled WGS sequence"/>
</dbReference>
<feature type="coiled-coil region" evidence="9">
    <location>
        <begin position="580"/>
        <end position="607"/>
    </location>
</feature>
<comment type="catalytic activity">
    <reaction evidence="1 8">
        <text>Exonucleolytic cleavage in the 3'- to 5'-direction to yield nucleoside 5'-phosphates.</text>
        <dbReference type="EC" id="3.1.13.1"/>
    </reaction>
</comment>
<dbReference type="InterPro" id="IPR013223">
    <property type="entry name" value="RNase_B_OB_dom"/>
</dbReference>
<dbReference type="AlphaFoldDB" id="A0A2T3FSM7"/>
<evidence type="ECO:0000256" key="7">
    <source>
        <dbReference type="ARBA" id="ARBA00022884"/>
    </source>
</evidence>
<comment type="subcellular location">
    <subcellularLocation>
        <location evidence="2 8">Cytoplasm</location>
    </subcellularLocation>
</comment>
<reference evidence="13" key="1">
    <citation type="submission" date="2018-03" db="EMBL/GenBank/DDBJ databases">
        <title>Lachnoclostridium SNUG30370 gen.nov., sp.nov., isolated from human faeces.</title>
        <authorList>
            <person name="Seo B."/>
            <person name="Jeon K."/>
            <person name="Ko G."/>
        </authorList>
    </citation>
    <scope>NUCLEOTIDE SEQUENCE [LARGE SCALE GENOMIC DNA]</scope>
    <source>
        <strain evidence="13">SNUG30370</strain>
    </source>
</reference>
<keyword evidence="4 8" id="KW-0540">Nuclease</keyword>
<dbReference type="GO" id="GO:0006402">
    <property type="term" value="P:mRNA catabolic process"/>
    <property type="evidence" value="ECO:0007669"/>
    <property type="project" value="TreeGrafter"/>
</dbReference>
<feature type="region of interest" description="Disordered" evidence="10">
    <location>
        <begin position="701"/>
        <end position="726"/>
    </location>
</feature>
<dbReference type="Pfam" id="PF00575">
    <property type="entry name" value="S1"/>
    <property type="match status" value="1"/>
</dbReference>
<keyword evidence="5 8" id="KW-0378">Hydrolase</keyword>
<dbReference type="SMART" id="SM00357">
    <property type="entry name" value="CSP"/>
    <property type="match status" value="1"/>
</dbReference>
<dbReference type="SMART" id="SM00316">
    <property type="entry name" value="S1"/>
    <property type="match status" value="1"/>
</dbReference>
<evidence type="ECO:0000313" key="13">
    <source>
        <dbReference type="Proteomes" id="UP000241201"/>
    </source>
</evidence>
<dbReference type="HAMAP" id="MF_01895">
    <property type="entry name" value="RNase_R"/>
    <property type="match status" value="1"/>
</dbReference>
<dbReference type="Pfam" id="PF00773">
    <property type="entry name" value="RNB"/>
    <property type="match status" value="1"/>
</dbReference>
<name>A0A2T3FSM7_9FIRM</name>
<dbReference type="Gene3D" id="2.40.50.140">
    <property type="entry name" value="Nucleic acid-binding proteins"/>
    <property type="match status" value="2"/>
</dbReference>
<keyword evidence="9" id="KW-0175">Coiled coil</keyword>
<dbReference type="Pfam" id="PF08206">
    <property type="entry name" value="OB_RNB"/>
    <property type="match status" value="1"/>
</dbReference>
<dbReference type="NCBIfam" id="TIGR02063">
    <property type="entry name" value="RNase_R"/>
    <property type="match status" value="1"/>
</dbReference>
<evidence type="ECO:0000256" key="9">
    <source>
        <dbReference type="SAM" id="Coils"/>
    </source>
</evidence>
<accession>A0A2T3FSM7</accession>
<evidence type="ECO:0000256" key="2">
    <source>
        <dbReference type="ARBA" id="ARBA00004496"/>
    </source>
</evidence>
<evidence type="ECO:0000256" key="4">
    <source>
        <dbReference type="ARBA" id="ARBA00022722"/>
    </source>
</evidence>
<dbReference type="PANTHER" id="PTHR23355:SF9">
    <property type="entry name" value="DIS3-LIKE EXONUCLEASE 2"/>
    <property type="match status" value="1"/>
</dbReference>
<dbReference type="PROSITE" id="PS50126">
    <property type="entry name" value="S1"/>
    <property type="match status" value="1"/>
</dbReference>
<dbReference type="SUPFAM" id="SSF50249">
    <property type="entry name" value="Nucleic acid-binding proteins"/>
    <property type="match status" value="3"/>
</dbReference>
<evidence type="ECO:0000256" key="6">
    <source>
        <dbReference type="ARBA" id="ARBA00022839"/>
    </source>
</evidence>
<evidence type="ECO:0000256" key="5">
    <source>
        <dbReference type="ARBA" id="ARBA00022801"/>
    </source>
</evidence>
<evidence type="ECO:0000259" key="11">
    <source>
        <dbReference type="PROSITE" id="PS50126"/>
    </source>
</evidence>
<comment type="caution">
    <text evidence="12">The sequence shown here is derived from an EMBL/GenBank/DDBJ whole genome shotgun (WGS) entry which is preliminary data.</text>
</comment>
<gene>
    <name evidence="8 12" type="primary">rnr</name>
    <name evidence="12" type="ORF">C7U55_10665</name>
</gene>
<dbReference type="GO" id="GO:0008859">
    <property type="term" value="F:exoribonuclease II activity"/>
    <property type="evidence" value="ECO:0007669"/>
    <property type="project" value="UniProtKB-UniRule"/>
</dbReference>
<dbReference type="EC" id="3.1.13.1" evidence="8"/>
<keyword evidence="13" id="KW-1185">Reference proteome</keyword>
<dbReference type="InterPro" id="IPR022966">
    <property type="entry name" value="RNase_II/R_CS"/>
</dbReference>
<evidence type="ECO:0000256" key="10">
    <source>
        <dbReference type="SAM" id="MobiDB-lite"/>
    </source>
</evidence>
<keyword evidence="7 8" id="KW-0694">RNA-binding</keyword>